<evidence type="ECO:0000313" key="2">
    <source>
        <dbReference type="EMBL" id="RHZ76322.1"/>
    </source>
</evidence>
<organism evidence="2 3">
    <name type="scientific">Diversispora epigaea</name>
    <dbReference type="NCBI Taxonomy" id="1348612"/>
    <lineage>
        <taxon>Eukaryota</taxon>
        <taxon>Fungi</taxon>
        <taxon>Fungi incertae sedis</taxon>
        <taxon>Mucoromycota</taxon>
        <taxon>Glomeromycotina</taxon>
        <taxon>Glomeromycetes</taxon>
        <taxon>Diversisporales</taxon>
        <taxon>Diversisporaceae</taxon>
        <taxon>Diversispora</taxon>
    </lineage>
</organism>
<name>A0A397INB3_9GLOM</name>
<gene>
    <name evidence="2" type="ORF">Glove_199g190</name>
</gene>
<protein>
    <submittedName>
        <fullName evidence="2">Uncharacterized protein</fullName>
    </submittedName>
</protein>
<evidence type="ECO:0000313" key="3">
    <source>
        <dbReference type="Proteomes" id="UP000266861"/>
    </source>
</evidence>
<sequence length="198" mass="22842">MKTVNNVHDREKTSPKESVQNISEKSIGDSGLMTEVLRGLLQGFWKKFHLWDKTTRSQIHNEMRPYLTVNEIDYSSYLYSVDIISRLTNLQIQYIIDQVTVNNVHDQTKTEVSTSTKVYVPTKQIFPFSHYQQDSSNYLDSCVISASQHEDAYKITASSSLRPACNQYHKESITGGYREESYYINCLHTVSNPLLTEK</sequence>
<reference evidence="2 3" key="1">
    <citation type="submission" date="2018-08" db="EMBL/GenBank/DDBJ databases">
        <title>Genome and evolution of the arbuscular mycorrhizal fungus Diversispora epigaea (formerly Glomus versiforme) and its bacterial endosymbionts.</title>
        <authorList>
            <person name="Sun X."/>
            <person name="Fei Z."/>
            <person name="Harrison M."/>
        </authorList>
    </citation>
    <scope>NUCLEOTIDE SEQUENCE [LARGE SCALE GENOMIC DNA]</scope>
    <source>
        <strain evidence="2 3">IT104</strain>
    </source>
</reference>
<keyword evidence="3" id="KW-1185">Reference proteome</keyword>
<feature type="region of interest" description="Disordered" evidence="1">
    <location>
        <begin position="1"/>
        <end position="24"/>
    </location>
</feature>
<evidence type="ECO:0000256" key="1">
    <source>
        <dbReference type="SAM" id="MobiDB-lite"/>
    </source>
</evidence>
<proteinExistence type="predicted"/>
<accession>A0A397INB3</accession>
<comment type="caution">
    <text evidence="2">The sequence shown here is derived from an EMBL/GenBank/DDBJ whole genome shotgun (WGS) entry which is preliminary data.</text>
</comment>
<dbReference type="EMBL" id="PQFF01000187">
    <property type="protein sequence ID" value="RHZ76322.1"/>
    <property type="molecule type" value="Genomic_DNA"/>
</dbReference>
<dbReference type="Proteomes" id="UP000266861">
    <property type="component" value="Unassembled WGS sequence"/>
</dbReference>
<dbReference type="AlphaFoldDB" id="A0A397INB3"/>